<sequence>MGEHDLHLLQRMRGTGVQRVAVSVFRGDQAYCNRAFQIIRDALGPLVRIDFFDSESPGCWNLEP</sequence>
<organism evidence="1">
    <name type="scientific">plant metagenome</name>
    <dbReference type="NCBI Taxonomy" id="1297885"/>
    <lineage>
        <taxon>unclassified sequences</taxon>
        <taxon>metagenomes</taxon>
        <taxon>organismal metagenomes</taxon>
    </lineage>
</organism>
<evidence type="ECO:0000313" key="1">
    <source>
        <dbReference type="EMBL" id="VFR55852.1"/>
    </source>
</evidence>
<reference evidence="1" key="1">
    <citation type="submission" date="2019-03" db="EMBL/GenBank/DDBJ databases">
        <authorList>
            <person name="Danneels B."/>
        </authorList>
    </citation>
    <scope>NUCLEOTIDE SEQUENCE</scope>
</reference>
<dbReference type="InterPro" id="IPR032581">
    <property type="entry name" value="DUF4917"/>
</dbReference>
<dbReference type="AlphaFoldDB" id="A0A484RZV2"/>
<dbReference type="EMBL" id="CAADII010000052">
    <property type="protein sequence ID" value="VFR55852.1"/>
    <property type="molecule type" value="Genomic_DNA"/>
</dbReference>
<accession>A0A484RZV2</accession>
<protein>
    <submittedName>
        <fullName evidence="1">Uncharacterized protein</fullName>
    </submittedName>
</protein>
<proteinExistence type="predicted"/>
<gene>
    <name evidence="1" type="ORF">BRI6_4349</name>
</gene>
<name>A0A484RZV2_9ZZZZ</name>
<dbReference type="Pfam" id="PF16263">
    <property type="entry name" value="DUF4917"/>
    <property type="match status" value="1"/>
</dbReference>